<evidence type="ECO:0000256" key="5">
    <source>
        <dbReference type="ARBA" id="ARBA00022617"/>
    </source>
</evidence>
<evidence type="ECO:0000256" key="11">
    <source>
        <dbReference type="ARBA" id="ARBA00023136"/>
    </source>
</evidence>
<name>A0ABT5KW50_9BURK</name>
<keyword evidence="4" id="KW-1003">Cell membrane</keyword>
<keyword evidence="8" id="KW-0249">Electron transport</keyword>
<evidence type="ECO:0000256" key="8">
    <source>
        <dbReference type="ARBA" id="ARBA00022982"/>
    </source>
</evidence>
<comment type="caution">
    <text evidence="15">The sequence shown here is derived from an EMBL/GenBank/DDBJ whole genome shotgun (WGS) entry which is preliminary data.</text>
</comment>
<evidence type="ECO:0000256" key="9">
    <source>
        <dbReference type="ARBA" id="ARBA00022989"/>
    </source>
</evidence>
<comment type="similarity">
    <text evidence="12">Belongs to the cytochrome b561 family.</text>
</comment>
<keyword evidence="11 13" id="KW-0472">Membrane</keyword>
<evidence type="ECO:0000256" key="3">
    <source>
        <dbReference type="ARBA" id="ARBA00022448"/>
    </source>
</evidence>
<dbReference type="Proteomes" id="UP001219862">
    <property type="component" value="Unassembled WGS sequence"/>
</dbReference>
<dbReference type="PANTHER" id="PTHR30529">
    <property type="entry name" value="CYTOCHROME B561"/>
    <property type="match status" value="1"/>
</dbReference>
<dbReference type="InterPro" id="IPR011577">
    <property type="entry name" value="Cyt_b561_bac/Ni-Hgenase"/>
</dbReference>
<dbReference type="RefSeq" id="WP_273598305.1">
    <property type="nucleotide sequence ID" value="NZ_JAQQXS010000022.1"/>
</dbReference>
<keyword evidence="6 13" id="KW-0812">Transmembrane</keyword>
<protein>
    <submittedName>
        <fullName evidence="15">Cytochrome b/b6 domain-containing protein</fullName>
    </submittedName>
</protein>
<reference evidence="15 16" key="1">
    <citation type="submission" date="2022-10" db="EMBL/GenBank/DDBJ databases">
        <title>paucibacter sp. hw8 Genome sequencing.</title>
        <authorList>
            <person name="Park S."/>
        </authorList>
    </citation>
    <scope>NUCLEOTIDE SEQUENCE [LARGE SCALE GENOMIC DNA]</scope>
    <source>
        <strain evidence="16">hw8</strain>
    </source>
</reference>
<keyword evidence="3" id="KW-0813">Transport</keyword>
<keyword evidence="9 13" id="KW-1133">Transmembrane helix</keyword>
<gene>
    <name evidence="15" type="ORF">PRZ01_18410</name>
</gene>
<evidence type="ECO:0000256" key="13">
    <source>
        <dbReference type="SAM" id="Phobius"/>
    </source>
</evidence>
<dbReference type="Gene3D" id="1.20.950.20">
    <property type="entry name" value="Transmembrane di-heme cytochromes, Chain C"/>
    <property type="match status" value="1"/>
</dbReference>
<keyword evidence="7" id="KW-0479">Metal-binding</keyword>
<evidence type="ECO:0000256" key="2">
    <source>
        <dbReference type="ARBA" id="ARBA00004651"/>
    </source>
</evidence>
<evidence type="ECO:0000313" key="15">
    <source>
        <dbReference type="EMBL" id="MDC8787166.1"/>
    </source>
</evidence>
<keyword evidence="10" id="KW-0408">Iron</keyword>
<evidence type="ECO:0000256" key="7">
    <source>
        <dbReference type="ARBA" id="ARBA00022723"/>
    </source>
</evidence>
<evidence type="ECO:0000256" key="12">
    <source>
        <dbReference type="ARBA" id="ARBA00037975"/>
    </source>
</evidence>
<evidence type="ECO:0000256" key="4">
    <source>
        <dbReference type="ARBA" id="ARBA00022475"/>
    </source>
</evidence>
<evidence type="ECO:0000256" key="6">
    <source>
        <dbReference type="ARBA" id="ARBA00022692"/>
    </source>
</evidence>
<dbReference type="SUPFAM" id="SSF81342">
    <property type="entry name" value="Transmembrane di-heme cytochromes"/>
    <property type="match status" value="1"/>
</dbReference>
<evidence type="ECO:0000256" key="10">
    <source>
        <dbReference type="ARBA" id="ARBA00023004"/>
    </source>
</evidence>
<evidence type="ECO:0000313" key="16">
    <source>
        <dbReference type="Proteomes" id="UP001219862"/>
    </source>
</evidence>
<accession>A0ABT5KW50</accession>
<feature type="transmembrane region" description="Helical" evidence="13">
    <location>
        <begin position="53"/>
        <end position="70"/>
    </location>
</feature>
<evidence type="ECO:0000259" key="14">
    <source>
        <dbReference type="Pfam" id="PF01292"/>
    </source>
</evidence>
<sequence length="178" mass="19556">MQSSVNTYNRVARVLHALTGLALIVQLGFGVLLDDLAPRGTPGRAGWINLHKSVGLLLLLLVLLRLLWRLRHRPPAWPPNMSAVQQRAAGWGHAALYAAMLVLPASGYVASNFSKHGLKFFGLPLPPWGTNLPLLYGALSTLHKMSALALTVLILGHVAMALKHQFMDCDDLMRRIKF</sequence>
<organism evidence="15 16">
    <name type="scientific">Roseateles koreensis</name>
    <dbReference type="NCBI Taxonomy" id="2987526"/>
    <lineage>
        <taxon>Bacteria</taxon>
        <taxon>Pseudomonadati</taxon>
        <taxon>Pseudomonadota</taxon>
        <taxon>Betaproteobacteria</taxon>
        <taxon>Burkholderiales</taxon>
        <taxon>Sphaerotilaceae</taxon>
        <taxon>Roseateles</taxon>
    </lineage>
</organism>
<comment type="cofactor">
    <cofactor evidence="1">
        <name>heme b</name>
        <dbReference type="ChEBI" id="CHEBI:60344"/>
    </cofactor>
</comment>
<evidence type="ECO:0000256" key="1">
    <source>
        <dbReference type="ARBA" id="ARBA00001970"/>
    </source>
</evidence>
<dbReference type="InterPro" id="IPR016174">
    <property type="entry name" value="Di-haem_cyt_TM"/>
</dbReference>
<keyword evidence="16" id="KW-1185">Reference proteome</keyword>
<feature type="transmembrane region" description="Helical" evidence="13">
    <location>
        <begin position="12"/>
        <end position="33"/>
    </location>
</feature>
<dbReference type="InterPro" id="IPR052168">
    <property type="entry name" value="Cytochrome_b561_oxidase"/>
</dbReference>
<proteinExistence type="inferred from homology"/>
<dbReference type="EMBL" id="JAQQXS010000022">
    <property type="protein sequence ID" value="MDC8787166.1"/>
    <property type="molecule type" value="Genomic_DNA"/>
</dbReference>
<feature type="transmembrane region" description="Helical" evidence="13">
    <location>
        <begin position="91"/>
        <end position="114"/>
    </location>
</feature>
<comment type="subcellular location">
    <subcellularLocation>
        <location evidence="2">Cell membrane</location>
        <topology evidence="2">Multi-pass membrane protein</topology>
    </subcellularLocation>
</comment>
<feature type="domain" description="Cytochrome b561 bacterial/Ni-hydrogenase" evidence="14">
    <location>
        <begin position="8"/>
        <end position="176"/>
    </location>
</feature>
<feature type="transmembrane region" description="Helical" evidence="13">
    <location>
        <begin position="134"/>
        <end position="158"/>
    </location>
</feature>
<keyword evidence="5" id="KW-0349">Heme</keyword>
<dbReference type="Pfam" id="PF01292">
    <property type="entry name" value="Ni_hydr_CYTB"/>
    <property type="match status" value="1"/>
</dbReference>
<dbReference type="PANTHER" id="PTHR30529:SF1">
    <property type="entry name" value="CYTOCHROME B561 HOMOLOG 2"/>
    <property type="match status" value="1"/>
</dbReference>